<reference evidence="2" key="2">
    <citation type="submission" date="2022-08" db="UniProtKB">
        <authorList>
            <consortium name="EnsemblMetazoa"/>
        </authorList>
    </citation>
    <scope>IDENTIFICATION</scope>
    <source>
        <strain evidence="2">STECLA/ALBI9_A</strain>
    </source>
</reference>
<dbReference type="Proteomes" id="UP000069272">
    <property type="component" value="Chromosome 3R"/>
</dbReference>
<reference evidence="2 3" key="1">
    <citation type="journal article" date="2017" name="G3 (Bethesda)">
        <title>The Physical Genome Mapping of Anopheles albimanus Corrected Scaffold Misassemblies and Identified Interarm Rearrangements in Genus Anopheles.</title>
        <authorList>
            <person name="Artemov G.N."/>
            <person name="Peery A.N."/>
            <person name="Jiang X."/>
            <person name="Tu Z."/>
            <person name="Stegniy V.N."/>
            <person name="Sharakhova M.V."/>
            <person name="Sharakhov I.V."/>
        </authorList>
    </citation>
    <scope>NUCLEOTIDE SEQUENCE [LARGE SCALE GENOMIC DNA]</scope>
    <source>
        <strain evidence="2 3">ALBI9_A</strain>
    </source>
</reference>
<dbReference type="AlphaFoldDB" id="A0A182FUX5"/>
<accession>A0A182FUX5</accession>
<evidence type="ECO:0000313" key="3">
    <source>
        <dbReference type="Proteomes" id="UP000069272"/>
    </source>
</evidence>
<evidence type="ECO:0000313" key="2">
    <source>
        <dbReference type="EnsemblMetazoa" id="AALB010360-PA"/>
    </source>
</evidence>
<protein>
    <submittedName>
        <fullName evidence="2">Uncharacterized protein</fullName>
    </submittedName>
</protein>
<sequence>MKQGDGVTKASEGKQQQQQQPAAAEPEREPTKEELEAEFDPNDAGASAVIAHHLCTWNGGLDEKDSQPSPLGGC</sequence>
<dbReference type="VEuPathDB" id="VectorBase:AALB010360"/>
<name>A0A182FUX5_ANOAL</name>
<feature type="region of interest" description="Disordered" evidence="1">
    <location>
        <begin position="1"/>
        <end position="45"/>
    </location>
</feature>
<proteinExistence type="predicted"/>
<organism evidence="2 3">
    <name type="scientific">Anopheles albimanus</name>
    <name type="common">New world malaria mosquito</name>
    <dbReference type="NCBI Taxonomy" id="7167"/>
    <lineage>
        <taxon>Eukaryota</taxon>
        <taxon>Metazoa</taxon>
        <taxon>Ecdysozoa</taxon>
        <taxon>Arthropoda</taxon>
        <taxon>Hexapoda</taxon>
        <taxon>Insecta</taxon>
        <taxon>Pterygota</taxon>
        <taxon>Neoptera</taxon>
        <taxon>Endopterygota</taxon>
        <taxon>Diptera</taxon>
        <taxon>Nematocera</taxon>
        <taxon>Culicoidea</taxon>
        <taxon>Culicidae</taxon>
        <taxon>Anophelinae</taxon>
        <taxon>Anopheles</taxon>
    </lineage>
</organism>
<feature type="compositionally biased region" description="Basic and acidic residues" evidence="1">
    <location>
        <begin position="25"/>
        <end position="34"/>
    </location>
</feature>
<feature type="compositionally biased region" description="Low complexity" evidence="1">
    <location>
        <begin position="9"/>
        <end position="24"/>
    </location>
</feature>
<evidence type="ECO:0000256" key="1">
    <source>
        <dbReference type="SAM" id="MobiDB-lite"/>
    </source>
</evidence>
<dbReference type="EnsemblMetazoa" id="AALB010360-RA">
    <property type="protein sequence ID" value="AALB010360-PA"/>
    <property type="gene ID" value="AALB010360"/>
</dbReference>
<keyword evidence="3" id="KW-1185">Reference proteome</keyword>